<dbReference type="GO" id="GO:0016757">
    <property type="term" value="F:glycosyltransferase activity"/>
    <property type="evidence" value="ECO:0007669"/>
    <property type="project" value="UniProtKB-KW"/>
</dbReference>
<evidence type="ECO:0000256" key="6">
    <source>
        <dbReference type="ARBA" id="ARBA00023136"/>
    </source>
</evidence>
<dbReference type="Pfam" id="PF00535">
    <property type="entry name" value="Glycos_transf_2"/>
    <property type="match status" value="1"/>
</dbReference>
<keyword evidence="3" id="KW-0997">Cell inner membrane</keyword>
<keyword evidence="5 8" id="KW-0808">Transferase</keyword>
<dbReference type="AlphaFoldDB" id="A0A1A9KDR8"/>
<dbReference type="SUPFAM" id="SSF53448">
    <property type="entry name" value="Nucleotide-diphospho-sugar transferases"/>
    <property type="match status" value="1"/>
</dbReference>
<dbReference type="Proteomes" id="UP000077748">
    <property type="component" value="Chromosome"/>
</dbReference>
<gene>
    <name evidence="8" type="ORF">A9C11_17495</name>
</gene>
<evidence type="ECO:0000313" key="8">
    <source>
        <dbReference type="EMBL" id="ANI15662.1"/>
    </source>
</evidence>
<dbReference type="EMBL" id="CP015878">
    <property type="protein sequence ID" value="ANI15662.1"/>
    <property type="molecule type" value="Genomic_DNA"/>
</dbReference>
<keyword evidence="6" id="KW-0472">Membrane</keyword>
<dbReference type="RefSeq" id="WP_064583391.1">
    <property type="nucleotide sequence ID" value="NZ_CP015878.1"/>
</dbReference>
<comment type="subcellular location">
    <subcellularLocation>
        <location evidence="1">Cell membrane</location>
    </subcellularLocation>
</comment>
<feature type="domain" description="Glycosyltransferase 2-like" evidence="7">
    <location>
        <begin position="4"/>
        <end position="127"/>
    </location>
</feature>
<dbReference type="PANTHER" id="PTHR43646:SF2">
    <property type="entry name" value="GLYCOSYLTRANSFERASE 2-LIKE DOMAIN-CONTAINING PROTEIN"/>
    <property type="match status" value="1"/>
</dbReference>
<evidence type="ECO:0000256" key="2">
    <source>
        <dbReference type="ARBA" id="ARBA00022475"/>
    </source>
</evidence>
<evidence type="ECO:0000256" key="1">
    <source>
        <dbReference type="ARBA" id="ARBA00004236"/>
    </source>
</evidence>
<dbReference type="InterPro" id="IPR029044">
    <property type="entry name" value="Nucleotide-diphossugar_trans"/>
</dbReference>
<organism evidence="8 9">
    <name type="scientific">Pseudomonas citronellolis</name>
    <dbReference type="NCBI Taxonomy" id="53408"/>
    <lineage>
        <taxon>Bacteria</taxon>
        <taxon>Pseudomonadati</taxon>
        <taxon>Pseudomonadota</taxon>
        <taxon>Gammaproteobacteria</taxon>
        <taxon>Pseudomonadales</taxon>
        <taxon>Pseudomonadaceae</taxon>
        <taxon>Pseudomonas</taxon>
    </lineage>
</organism>
<evidence type="ECO:0000256" key="5">
    <source>
        <dbReference type="ARBA" id="ARBA00022679"/>
    </source>
</evidence>
<evidence type="ECO:0000256" key="3">
    <source>
        <dbReference type="ARBA" id="ARBA00022519"/>
    </source>
</evidence>
<dbReference type="Gene3D" id="3.90.550.10">
    <property type="entry name" value="Spore Coat Polysaccharide Biosynthesis Protein SpsA, Chain A"/>
    <property type="match status" value="1"/>
</dbReference>
<dbReference type="PANTHER" id="PTHR43646">
    <property type="entry name" value="GLYCOSYLTRANSFERASE"/>
    <property type="match status" value="1"/>
</dbReference>
<name>A0A1A9KDR8_9PSED</name>
<evidence type="ECO:0000313" key="9">
    <source>
        <dbReference type="Proteomes" id="UP000077748"/>
    </source>
</evidence>
<evidence type="ECO:0000259" key="7">
    <source>
        <dbReference type="Pfam" id="PF00535"/>
    </source>
</evidence>
<dbReference type="GO" id="GO:0005886">
    <property type="term" value="C:plasma membrane"/>
    <property type="evidence" value="ECO:0007669"/>
    <property type="project" value="UniProtKB-SubCell"/>
</dbReference>
<dbReference type="InterPro" id="IPR001173">
    <property type="entry name" value="Glyco_trans_2-like"/>
</dbReference>
<proteinExistence type="predicted"/>
<sequence length="223" mass="24133">MIGVLVPAHNEEQRLRGCLLSLLEAARHPALNGEPVTVLAVLDSCTDGSAAIAAELGVAVLPVSARNVGQARRAGAQHLLGLGARWLACTDADSRVGPDWLARQLAFDAEAVCGTVRLDDWSAHAPEVRARYLRHYQSREGHRHVHGANLGICALAYRRAGGFRPLPCDEDVHLVRDLERCGARIVWTHQTCVTTSARRDYRAHGGFGAYLESLAELPLAQGE</sequence>
<accession>A0A1A9KDR8</accession>
<protein>
    <submittedName>
        <fullName evidence="8">Glycosyl transferase</fullName>
    </submittedName>
</protein>
<keyword evidence="2" id="KW-1003">Cell membrane</keyword>
<evidence type="ECO:0000256" key="4">
    <source>
        <dbReference type="ARBA" id="ARBA00022676"/>
    </source>
</evidence>
<keyword evidence="4" id="KW-0328">Glycosyltransferase</keyword>
<reference evidence="8 9" key="1">
    <citation type="submission" date="2016-05" db="EMBL/GenBank/DDBJ databases">
        <title>Genome Sequence of Pseudomonas citronellolis Strain SJTE-3, an Estrogens and Persistent Organic Pollutants degradation strain.</title>
        <authorList>
            <person name="Liang R."/>
        </authorList>
    </citation>
    <scope>NUCLEOTIDE SEQUENCE [LARGE SCALE GENOMIC DNA]</scope>
    <source>
        <strain evidence="8 9">SJTE-3</strain>
    </source>
</reference>